<dbReference type="Proteomes" id="UP001500689">
    <property type="component" value="Unassembled WGS sequence"/>
</dbReference>
<name>A0ABP6YGW3_9PSEU</name>
<accession>A0ABP6YGW3</accession>
<dbReference type="PANTHER" id="PTHR34351">
    <property type="entry name" value="SLR1927 PROTEIN-RELATED"/>
    <property type="match status" value="1"/>
</dbReference>
<evidence type="ECO:0000256" key="1">
    <source>
        <dbReference type="SAM" id="Phobius"/>
    </source>
</evidence>
<evidence type="ECO:0000259" key="2">
    <source>
        <dbReference type="Pfam" id="PF01882"/>
    </source>
</evidence>
<dbReference type="Pfam" id="PF01882">
    <property type="entry name" value="DUF58"/>
    <property type="match status" value="1"/>
</dbReference>
<sequence>MVRPTGRGIGILVATIVLFVLGQIAGYPLFLAIAGAGAGALVSAIAVTGRRPRVAVTREVYPDRVERGRPAFARLRVHNPTGRRQAAFSAGDRIGSATQTVRVRALAPSAEAVHHYELPTTRRGRHQVGPLTLDRGDPLGLGHRRLTTGQTATLWVYPQLHVMRVPAGGRPRHHHEGAAVDERLRGSFDLREVREYVPGDEVRHLHWKATARTGKLMVRDYVDPDQPRFTTLLDSRLTGALLEEAVDLAASLVASAAGADQPVRLVTPGGLDVDTGGGTVALRRLLDALCEVDSSGDAALIPDELIRSGVGGLAVVTAGAGPADRAALAALRGRYSPVVVFGLGETGQATGIPGATVLQVSDAAEAARRWNAISR</sequence>
<dbReference type="RefSeq" id="WP_344868710.1">
    <property type="nucleotide sequence ID" value="NZ_BAAAZN010000028.1"/>
</dbReference>
<dbReference type="PANTHER" id="PTHR34351:SF1">
    <property type="entry name" value="SLR1927 PROTEIN"/>
    <property type="match status" value="1"/>
</dbReference>
<evidence type="ECO:0000313" key="4">
    <source>
        <dbReference type="Proteomes" id="UP001500689"/>
    </source>
</evidence>
<feature type="transmembrane region" description="Helical" evidence="1">
    <location>
        <begin position="7"/>
        <end position="24"/>
    </location>
</feature>
<dbReference type="InterPro" id="IPR002881">
    <property type="entry name" value="DUF58"/>
</dbReference>
<keyword evidence="1" id="KW-0812">Transmembrane</keyword>
<dbReference type="EMBL" id="BAAAZN010000028">
    <property type="protein sequence ID" value="GAA3583414.1"/>
    <property type="molecule type" value="Genomic_DNA"/>
</dbReference>
<keyword evidence="4" id="KW-1185">Reference proteome</keyword>
<comment type="caution">
    <text evidence="3">The sequence shown here is derived from an EMBL/GenBank/DDBJ whole genome shotgun (WGS) entry which is preliminary data.</text>
</comment>
<feature type="domain" description="DUF58" evidence="2">
    <location>
        <begin position="192"/>
        <end position="234"/>
    </location>
</feature>
<keyword evidence="1" id="KW-0472">Membrane</keyword>
<keyword evidence="1" id="KW-1133">Transmembrane helix</keyword>
<organism evidence="3 4">
    <name type="scientific">Amycolatopsis ultiminotia</name>
    <dbReference type="NCBI Taxonomy" id="543629"/>
    <lineage>
        <taxon>Bacteria</taxon>
        <taxon>Bacillati</taxon>
        <taxon>Actinomycetota</taxon>
        <taxon>Actinomycetes</taxon>
        <taxon>Pseudonocardiales</taxon>
        <taxon>Pseudonocardiaceae</taxon>
        <taxon>Amycolatopsis</taxon>
    </lineage>
</organism>
<gene>
    <name evidence="3" type="ORF">GCM10022222_80230</name>
</gene>
<proteinExistence type="predicted"/>
<evidence type="ECO:0000313" key="3">
    <source>
        <dbReference type="EMBL" id="GAA3583414.1"/>
    </source>
</evidence>
<protein>
    <recommendedName>
        <fullName evidence="2">DUF58 domain-containing protein</fullName>
    </recommendedName>
</protein>
<reference evidence="4" key="1">
    <citation type="journal article" date="2019" name="Int. J. Syst. Evol. Microbiol.">
        <title>The Global Catalogue of Microorganisms (GCM) 10K type strain sequencing project: providing services to taxonomists for standard genome sequencing and annotation.</title>
        <authorList>
            <consortium name="The Broad Institute Genomics Platform"/>
            <consortium name="The Broad Institute Genome Sequencing Center for Infectious Disease"/>
            <person name="Wu L."/>
            <person name="Ma J."/>
        </authorList>
    </citation>
    <scope>NUCLEOTIDE SEQUENCE [LARGE SCALE GENOMIC DNA]</scope>
    <source>
        <strain evidence="4">JCM 16898</strain>
    </source>
</reference>